<dbReference type="RefSeq" id="WP_377341916.1">
    <property type="nucleotide sequence ID" value="NZ_JBHLUE010000019.1"/>
</dbReference>
<sequence>MRKVIANEWMTLDGVVQAPSYPDEDTTGGFRHGGWHARYFDDVSMNWVIENVRGAGGYLLGRGTYEIFAAHWPAAPQEQQVLAEPLNTLPKYVASTTLRAPLGWSNSTLLSGDLGTAVRALKAEPGRDLHLIGSPGLVRSLLALGLVDELRLMIDPLVLGGGKRLFGDGGGPSPLRLVGSRLTGTGAIIATYATAADSPG</sequence>
<dbReference type="InterPro" id="IPR050765">
    <property type="entry name" value="Riboflavin_Biosynth_HTPR"/>
</dbReference>
<dbReference type="InterPro" id="IPR002734">
    <property type="entry name" value="RibDG_C"/>
</dbReference>
<keyword evidence="3" id="KW-1185">Reference proteome</keyword>
<dbReference type="Pfam" id="PF01872">
    <property type="entry name" value="RibD_C"/>
    <property type="match status" value="1"/>
</dbReference>
<evidence type="ECO:0000313" key="3">
    <source>
        <dbReference type="Proteomes" id="UP001589894"/>
    </source>
</evidence>
<accession>A0ABV6P2G3</accession>
<evidence type="ECO:0000259" key="1">
    <source>
        <dbReference type="Pfam" id="PF01872"/>
    </source>
</evidence>
<dbReference type="EMBL" id="JBHLUE010000019">
    <property type="protein sequence ID" value="MFC0566869.1"/>
    <property type="molecule type" value="Genomic_DNA"/>
</dbReference>
<dbReference type="PANTHER" id="PTHR38011:SF2">
    <property type="entry name" value="BIFUNCTIONAL DEAMINASE-REDUCTASE DOMAIN PROTEIN"/>
    <property type="match status" value="1"/>
</dbReference>
<dbReference type="PANTHER" id="PTHR38011">
    <property type="entry name" value="DIHYDROFOLATE REDUCTASE FAMILY PROTEIN (AFU_ORTHOLOGUE AFUA_8G06820)"/>
    <property type="match status" value="1"/>
</dbReference>
<evidence type="ECO:0000313" key="2">
    <source>
        <dbReference type="EMBL" id="MFC0566869.1"/>
    </source>
</evidence>
<protein>
    <submittedName>
        <fullName evidence="2">Dihydrofolate reductase family protein</fullName>
    </submittedName>
</protein>
<dbReference type="InterPro" id="IPR024072">
    <property type="entry name" value="DHFR-like_dom_sf"/>
</dbReference>
<feature type="domain" description="Bacterial bifunctional deaminase-reductase C-terminal" evidence="1">
    <location>
        <begin position="2"/>
        <end position="188"/>
    </location>
</feature>
<name>A0ABV6P2G3_9ACTN</name>
<organism evidence="2 3">
    <name type="scientific">Plantactinospora siamensis</name>
    <dbReference type="NCBI Taxonomy" id="555372"/>
    <lineage>
        <taxon>Bacteria</taxon>
        <taxon>Bacillati</taxon>
        <taxon>Actinomycetota</taxon>
        <taxon>Actinomycetes</taxon>
        <taxon>Micromonosporales</taxon>
        <taxon>Micromonosporaceae</taxon>
        <taxon>Plantactinospora</taxon>
    </lineage>
</organism>
<proteinExistence type="predicted"/>
<dbReference type="SUPFAM" id="SSF53597">
    <property type="entry name" value="Dihydrofolate reductase-like"/>
    <property type="match status" value="1"/>
</dbReference>
<comment type="caution">
    <text evidence="2">The sequence shown here is derived from an EMBL/GenBank/DDBJ whole genome shotgun (WGS) entry which is preliminary data.</text>
</comment>
<dbReference type="Proteomes" id="UP001589894">
    <property type="component" value="Unassembled WGS sequence"/>
</dbReference>
<reference evidence="2 3" key="1">
    <citation type="submission" date="2024-09" db="EMBL/GenBank/DDBJ databases">
        <authorList>
            <person name="Sun Q."/>
            <person name="Mori K."/>
        </authorList>
    </citation>
    <scope>NUCLEOTIDE SEQUENCE [LARGE SCALE GENOMIC DNA]</scope>
    <source>
        <strain evidence="2 3">TBRC 2205</strain>
    </source>
</reference>
<gene>
    <name evidence="2" type="ORF">ACFFHU_22360</name>
</gene>
<dbReference type="Gene3D" id="3.40.430.10">
    <property type="entry name" value="Dihydrofolate Reductase, subunit A"/>
    <property type="match status" value="1"/>
</dbReference>